<evidence type="ECO:0000256" key="6">
    <source>
        <dbReference type="ARBA" id="ARBA00023136"/>
    </source>
</evidence>
<dbReference type="PANTHER" id="PTHR48059:SF30">
    <property type="entry name" value="OS06G0587000 PROTEIN"/>
    <property type="match status" value="1"/>
</dbReference>
<dbReference type="InterPro" id="IPR051848">
    <property type="entry name" value="PGIP"/>
</dbReference>
<dbReference type="EMBL" id="SPHZ02000001">
    <property type="protein sequence ID" value="KAF0936043.1"/>
    <property type="molecule type" value="Genomic_DNA"/>
</dbReference>
<keyword evidence="5" id="KW-0677">Repeat</keyword>
<dbReference type="InterPro" id="IPR001611">
    <property type="entry name" value="Leu-rich_rpt"/>
</dbReference>
<evidence type="ECO:0000313" key="7">
    <source>
        <dbReference type="EMBL" id="KAF0936043.1"/>
    </source>
</evidence>
<evidence type="ECO:0000313" key="8">
    <source>
        <dbReference type="Proteomes" id="UP000479710"/>
    </source>
</evidence>
<proteinExistence type="predicted"/>
<dbReference type="PANTHER" id="PTHR48059">
    <property type="entry name" value="POLYGALACTURONASE INHIBITOR 1"/>
    <property type="match status" value="1"/>
</dbReference>
<evidence type="ECO:0000256" key="1">
    <source>
        <dbReference type="ARBA" id="ARBA00004236"/>
    </source>
</evidence>
<keyword evidence="2" id="KW-1003">Cell membrane</keyword>
<keyword evidence="6" id="KW-0472">Membrane</keyword>
<reference evidence="7 8" key="1">
    <citation type="submission" date="2019-11" db="EMBL/GenBank/DDBJ databases">
        <title>Whole genome sequence of Oryza granulata.</title>
        <authorList>
            <person name="Li W."/>
        </authorList>
    </citation>
    <scope>NUCLEOTIDE SEQUENCE [LARGE SCALE GENOMIC DNA]</scope>
    <source>
        <strain evidence="8">cv. Menghai</strain>
        <tissue evidence="7">Leaf</tissue>
    </source>
</reference>
<gene>
    <name evidence="7" type="ORF">E2562_038350</name>
</gene>
<sequence length="160" mass="17846">MLRVLKGGNNNFKGSLPDELFNGSSLEYLSFPTNVLYGVLHDANIIKLTKLPIFDLKQNMFTGKIPKSIGELNRLEELHLDQNDLYGELPSTLGNYSNLKILDLKMNHLSGDLGKINFSSLSNLRTIDLLESNFNGTIPESIYACTKLTALRFISIVSSH</sequence>
<dbReference type="SUPFAM" id="SSF52058">
    <property type="entry name" value="L domain-like"/>
    <property type="match status" value="1"/>
</dbReference>
<dbReference type="OrthoDB" id="4691307at2759"/>
<organism evidence="7 8">
    <name type="scientific">Oryza meyeriana var. granulata</name>
    <dbReference type="NCBI Taxonomy" id="110450"/>
    <lineage>
        <taxon>Eukaryota</taxon>
        <taxon>Viridiplantae</taxon>
        <taxon>Streptophyta</taxon>
        <taxon>Embryophyta</taxon>
        <taxon>Tracheophyta</taxon>
        <taxon>Spermatophyta</taxon>
        <taxon>Magnoliopsida</taxon>
        <taxon>Liliopsida</taxon>
        <taxon>Poales</taxon>
        <taxon>Poaceae</taxon>
        <taxon>BOP clade</taxon>
        <taxon>Oryzoideae</taxon>
        <taxon>Oryzeae</taxon>
        <taxon>Oryzinae</taxon>
        <taxon>Oryza</taxon>
        <taxon>Oryza meyeriana</taxon>
    </lineage>
</organism>
<dbReference type="AlphaFoldDB" id="A0A6G1FGT9"/>
<accession>A0A6G1FGT9</accession>
<keyword evidence="4" id="KW-0732">Signal</keyword>
<evidence type="ECO:0008006" key="9">
    <source>
        <dbReference type="Google" id="ProtNLM"/>
    </source>
</evidence>
<comment type="caution">
    <text evidence="7">The sequence shown here is derived from an EMBL/GenBank/DDBJ whole genome shotgun (WGS) entry which is preliminary data.</text>
</comment>
<dbReference type="Gene3D" id="3.80.10.10">
    <property type="entry name" value="Ribonuclease Inhibitor"/>
    <property type="match status" value="1"/>
</dbReference>
<dbReference type="Pfam" id="PF00560">
    <property type="entry name" value="LRR_1"/>
    <property type="match status" value="1"/>
</dbReference>
<dbReference type="GO" id="GO:0005886">
    <property type="term" value="C:plasma membrane"/>
    <property type="evidence" value="ECO:0007669"/>
    <property type="project" value="UniProtKB-SubCell"/>
</dbReference>
<keyword evidence="3" id="KW-0433">Leucine-rich repeat</keyword>
<evidence type="ECO:0000256" key="5">
    <source>
        <dbReference type="ARBA" id="ARBA00022737"/>
    </source>
</evidence>
<protein>
    <recommendedName>
        <fullName evidence="9">Leucine-rich repeat-containing N-terminal plant-type domain-containing protein</fullName>
    </recommendedName>
</protein>
<evidence type="ECO:0000256" key="4">
    <source>
        <dbReference type="ARBA" id="ARBA00022729"/>
    </source>
</evidence>
<keyword evidence="8" id="KW-1185">Reference proteome</keyword>
<dbReference type="InterPro" id="IPR032675">
    <property type="entry name" value="LRR_dom_sf"/>
</dbReference>
<evidence type="ECO:0000256" key="3">
    <source>
        <dbReference type="ARBA" id="ARBA00022614"/>
    </source>
</evidence>
<dbReference type="FunFam" id="3.80.10.10:FF:000299">
    <property type="entry name" value="Piriformospora indica-insensitive protein 2"/>
    <property type="match status" value="1"/>
</dbReference>
<name>A0A6G1FGT9_9ORYZ</name>
<dbReference type="Proteomes" id="UP000479710">
    <property type="component" value="Unassembled WGS sequence"/>
</dbReference>
<comment type="subcellular location">
    <subcellularLocation>
        <location evidence="1">Cell membrane</location>
    </subcellularLocation>
</comment>
<evidence type="ECO:0000256" key="2">
    <source>
        <dbReference type="ARBA" id="ARBA00022475"/>
    </source>
</evidence>